<keyword evidence="2" id="KW-1185">Reference proteome</keyword>
<evidence type="ECO:0000313" key="2">
    <source>
        <dbReference type="Proteomes" id="UP000789570"/>
    </source>
</evidence>
<dbReference type="AlphaFoldDB" id="A0A9N9AKQ3"/>
<accession>A0A9N9AKQ3</accession>
<dbReference type="Proteomes" id="UP000789570">
    <property type="component" value="Unassembled WGS sequence"/>
</dbReference>
<gene>
    <name evidence="1" type="ORF">FCALED_LOCUS5317</name>
</gene>
<protein>
    <submittedName>
        <fullName evidence="1">5998_t:CDS:1</fullName>
    </submittedName>
</protein>
<reference evidence="1" key="1">
    <citation type="submission" date="2021-06" db="EMBL/GenBank/DDBJ databases">
        <authorList>
            <person name="Kallberg Y."/>
            <person name="Tangrot J."/>
            <person name="Rosling A."/>
        </authorList>
    </citation>
    <scope>NUCLEOTIDE SEQUENCE</scope>
    <source>
        <strain evidence="1">UK204</strain>
    </source>
</reference>
<evidence type="ECO:0000313" key="1">
    <source>
        <dbReference type="EMBL" id="CAG8534085.1"/>
    </source>
</evidence>
<proteinExistence type="predicted"/>
<dbReference type="EMBL" id="CAJVPQ010001136">
    <property type="protein sequence ID" value="CAG8534085.1"/>
    <property type="molecule type" value="Genomic_DNA"/>
</dbReference>
<comment type="caution">
    <text evidence="1">The sequence shown here is derived from an EMBL/GenBank/DDBJ whole genome shotgun (WGS) entry which is preliminary data.</text>
</comment>
<organism evidence="1 2">
    <name type="scientific">Funneliformis caledonium</name>
    <dbReference type="NCBI Taxonomy" id="1117310"/>
    <lineage>
        <taxon>Eukaryota</taxon>
        <taxon>Fungi</taxon>
        <taxon>Fungi incertae sedis</taxon>
        <taxon>Mucoromycota</taxon>
        <taxon>Glomeromycotina</taxon>
        <taxon>Glomeromycetes</taxon>
        <taxon>Glomerales</taxon>
        <taxon>Glomeraceae</taxon>
        <taxon>Funneliformis</taxon>
    </lineage>
</organism>
<name>A0A9N9AKQ3_9GLOM</name>
<sequence>MLCVFSAIGYVTEANTVTAILLRLTNKWIQVMYILLMENLYGIKPNNGPQELQFNITTSYQINIDTNNTLEQ</sequence>